<feature type="domain" description="EndoU" evidence="12">
    <location>
        <begin position="1"/>
        <end position="269"/>
    </location>
</feature>
<comment type="catalytic activity">
    <reaction evidence="11">
        <text>ribonucleotidyl-uridine-RNA = a 5'-end dephospho-uridine-RNA + a 3'-end 2',3'-cyclophospho-ribonucleotide-RNA</text>
        <dbReference type="Rhea" id="RHEA:67792"/>
        <dbReference type="Rhea" id="RHEA-COMP:10464"/>
        <dbReference type="Rhea" id="RHEA-COMP:17354"/>
        <dbReference type="Rhea" id="RHEA-COMP:17356"/>
        <dbReference type="ChEBI" id="CHEBI:83064"/>
        <dbReference type="ChEBI" id="CHEBI:173117"/>
        <dbReference type="ChEBI" id="CHEBI:173224"/>
    </reaction>
</comment>
<evidence type="ECO:0000256" key="4">
    <source>
        <dbReference type="ARBA" id="ARBA00022722"/>
    </source>
</evidence>
<keyword evidence="14" id="KW-1185">Reference proteome</keyword>
<keyword evidence="10" id="KW-0456">Lyase</keyword>
<evidence type="ECO:0000313" key="13">
    <source>
        <dbReference type="EMBL" id="CAH3105634.1"/>
    </source>
</evidence>
<evidence type="ECO:0000256" key="8">
    <source>
        <dbReference type="ARBA" id="ARBA00022884"/>
    </source>
</evidence>
<keyword evidence="5 11" id="KW-0479">Metal-binding</keyword>
<dbReference type="GO" id="GO:0004521">
    <property type="term" value="F:RNA endonuclease activity"/>
    <property type="evidence" value="ECO:0007669"/>
    <property type="project" value="UniProtKB-UniRule"/>
</dbReference>
<dbReference type="EC" id="4.6.1.-" evidence="11"/>
<keyword evidence="8 11" id="KW-0694">RNA-binding</keyword>
<evidence type="ECO:0000256" key="5">
    <source>
        <dbReference type="ARBA" id="ARBA00022723"/>
    </source>
</evidence>
<evidence type="ECO:0000256" key="11">
    <source>
        <dbReference type="RuleBase" id="RU367085"/>
    </source>
</evidence>
<keyword evidence="9 11" id="KW-0464">Manganese</keyword>
<keyword evidence="6 11" id="KW-0255">Endonuclease</keyword>
<evidence type="ECO:0000259" key="12">
    <source>
        <dbReference type="PROSITE" id="PS51959"/>
    </source>
</evidence>
<dbReference type="PROSITE" id="PS51959">
    <property type="entry name" value="ENDOU"/>
    <property type="match status" value="1"/>
</dbReference>
<comment type="subunit">
    <text evidence="3 11">Monomer.</text>
</comment>
<proteinExistence type="inferred from homology"/>
<sequence>MWNNAGNNLDIPAELTVNAVNNANPLFTVVPGAGGVAKLASNVFTRFEDILVDYQAVPFVLNQQHVNDFITAVTQPGGPMEAALNYLSAQPGSLPQGVTTLEQFRCVIEKLWFRNSNGFKHVFVGNQMPGNNYNGFHNWYQFLLEQRRNPAQTTHIAFIQPAFVGNRLPKFLRRLLFRWRGATKVPPGSSSSMFVGTSPAFDLAMFTACVLRGRAPGGGAIGGNGNRVTDCECNIHVPAGGLPQSLVQFRTVENPQNEWVVTAYPRNVQ</sequence>
<dbReference type="GO" id="GO:0016787">
    <property type="term" value="F:hydrolase activity"/>
    <property type="evidence" value="ECO:0007669"/>
    <property type="project" value="UniProtKB-KW"/>
</dbReference>
<dbReference type="SUPFAM" id="SSF142877">
    <property type="entry name" value="EndoU-like"/>
    <property type="match status" value="1"/>
</dbReference>
<evidence type="ECO:0000256" key="10">
    <source>
        <dbReference type="ARBA" id="ARBA00023239"/>
    </source>
</evidence>
<gene>
    <name evidence="13" type="ORF">PMEA_00002021</name>
</gene>
<dbReference type="GO" id="GO:0003723">
    <property type="term" value="F:RNA binding"/>
    <property type="evidence" value="ECO:0007669"/>
    <property type="project" value="UniProtKB-UniRule"/>
</dbReference>
<evidence type="ECO:0000313" key="14">
    <source>
        <dbReference type="Proteomes" id="UP001159428"/>
    </source>
</evidence>
<comment type="caution">
    <text evidence="13">The sequence shown here is derived from an EMBL/GenBank/DDBJ whole genome shotgun (WGS) entry which is preliminary data.</text>
</comment>
<evidence type="ECO:0000256" key="7">
    <source>
        <dbReference type="ARBA" id="ARBA00022801"/>
    </source>
</evidence>
<evidence type="ECO:0000256" key="6">
    <source>
        <dbReference type="ARBA" id="ARBA00022759"/>
    </source>
</evidence>
<dbReference type="EMBL" id="CALNXJ010000010">
    <property type="protein sequence ID" value="CAH3105634.1"/>
    <property type="molecule type" value="Genomic_DNA"/>
</dbReference>
<dbReference type="PANTHER" id="PTHR12439:SF11">
    <property type="entry name" value="URIDYLATE-SPECIFIC ENDORIBONUCLEASE"/>
    <property type="match status" value="1"/>
</dbReference>
<dbReference type="InterPro" id="IPR018998">
    <property type="entry name" value="EndoU_C"/>
</dbReference>
<organism evidence="13 14">
    <name type="scientific">Pocillopora meandrina</name>
    <dbReference type="NCBI Taxonomy" id="46732"/>
    <lineage>
        <taxon>Eukaryota</taxon>
        <taxon>Metazoa</taxon>
        <taxon>Cnidaria</taxon>
        <taxon>Anthozoa</taxon>
        <taxon>Hexacorallia</taxon>
        <taxon>Scleractinia</taxon>
        <taxon>Astrocoeniina</taxon>
        <taxon>Pocilloporidae</taxon>
        <taxon>Pocillopora</taxon>
    </lineage>
</organism>
<dbReference type="InterPro" id="IPR039787">
    <property type="entry name" value="ENDOU"/>
</dbReference>
<dbReference type="InterPro" id="IPR037227">
    <property type="entry name" value="EndoU-like"/>
</dbReference>
<reference evidence="13 14" key="1">
    <citation type="submission" date="2022-05" db="EMBL/GenBank/DDBJ databases">
        <authorList>
            <consortium name="Genoscope - CEA"/>
            <person name="William W."/>
        </authorList>
    </citation>
    <scope>NUCLEOTIDE SEQUENCE [LARGE SCALE GENOMIC DNA]</scope>
</reference>
<comment type="similarity">
    <text evidence="2 11">Belongs to the ENDOU family.</text>
</comment>
<comment type="cofactor">
    <cofactor evidence="1 11">
        <name>Mn(2+)</name>
        <dbReference type="ChEBI" id="CHEBI:29035"/>
    </cofactor>
</comment>
<evidence type="ECO:0000256" key="9">
    <source>
        <dbReference type="ARBA" id="ARBA00023211"/>
    </source>
</evidence>
<dbReference type="Pfam" id="PF09412">
    <property type="entry name" value="XendoU"/>
    <property type="match status" value="1"/>
</dbReference>
<accession>A0AAU9W8A9</accession>
<evidence type="ECO:0000256" key="2">
    <source>
        <dbReference type="ARBA" id="ARBA00010168"/>
    </source>
</evidence>
<dbReference type="PANTHER" id="PTHR12439">
    <property type="entry name" value="PLACENTAL PROTEIN 11-RELATED"/>
    <property type="match status" value="1"/>
</dbReference>
<name>A0AAU9W8A9_9CNID</name>
<dbReference type="Proteomes" id="UP001159428">
    <property type="component" value="Unassembled WGS sequence"/>
</dbReference>
<dbReference type="GO" id="GO:0046872">
    <property type="term" value="F:metal ion binding"/>
    <property type="evidence" value="ECO:0007669"/>
    <property type="project" value="UniProtKB-UniRule"/>
</dbReference>
<dbReference type="AlphaFoldDB" id="A0AAU9W8A9"/>
<keyword evidence="7 11" id="KW-0378">Hydrolase</keyword>
<evidence type="ECO:0000256" key="1">
    <source>
        <dbReference type="ARBA" id="ARBA00001936"/>
    </source>
</evidence>
<keyword evidence="4 11" id="KW-0540">Nuclease</keyword>
<protein>
    <recommendedName>
        <fullName evidence="11">Uridylate-specific endoribonuclease</fullName>
        <ecNumber evidence="11">4.6.1.-</ecNumber>
    </recommendedName>
</protein>
<evidence type="ECO:0000256" key="3">
    <source>
        <dbReference type="ARBA" id="ARBA00011245"/>
    </source>
</evidence>
<dbReference type="GO" id="GO:0016829">
    <property type="term" value="F:lyase activity"/>
    <property type="evidence" value="ECO:0007669"/>
    <property type="project" value="UniProtKB-KW"/>
</dbReference>